<feature type="DNA-binding region" description="H-T-H motif" evidence="5">
    <location>
        <begin position="35"/>
        <end position="54"/>
    </location>
</feature>
<feature type="domain" description="HTH tetR-type" evidence="6">
    <location>
        <begin position="12"/>
        <end position="72"/>
    </location>
</feature>
<dbReference type="SUPFAM" id="SSF46689">
    <property type="entry name" value="Homeodomain-like"/>
    <property type="match status" value="1"/>
</dbReference>
<dbReference type="Pfam" id="PF13977">
    <property type="entry name" value="TetR_C_6"/>
    <property type="match status" value="1"/>
</dbReference>
<dbReference type="PRINTS" id="PR00455">
    <property type="entry name" value="HTHTETR"/>
</dbReference>
<dbReference type="AlphaFoldDB" id="A0A9X2EBP3"/>
<evidence type="ECO:0000256" key="1">
    <source>
        <dbReference type="ARBA" id="ARBA00022491"/>
    </source>
</evidence>
<dbReference type="SUPFAM" id="SSF48498">
    <property type="entry name" value="Tetracyclin repressor-like, C-terminal domain"/>
    <property type="match status" value="1"/>
</dbReference>
<keyword evidence="4" id="KW-0804">Transcription</keyword>
<proteinExistence type="predicted"/>
<dbReference type="PANTHER" id="PTHR30055:SF234">
    <property type="entry name" value="HTH-TYPE TRANSCRIPTIONAL REGULATOR BETI"/>
    <property type="match status" value="1"/>
</dbReference>
<dbReference type="Gene3D" id="1.10.357.10">
    <property type="entry name" value="Tetracycline Repressor, domain 2"/>
    <property type="match status" value="1"/>
</dbReference>
<protein>
    <submittedName>
        <fullName evidence="7">TetR family transcriptional regulator C-terminal domain-containing protein</fullName>
    </submittedName>
</protein>
<dbReference type="PANTHER" id="PTHR30055">
    <property type="entry name" value="HTH-TYPE TRANSCRIPTIONAL REGULATOR RUTR"/>
    <property type="match status" value="1"/>
</dbReference>
<dbReference type="InterPro" id="IPR039538">
    <property type="entry name" value="BetI_C"/>
</dbReference>
<name>A0A9X2EBP3_9NOCA</name>
<dbReference type="PROSITE" id="PS50977">
    <property type="entry name" value="HTH_TETR_2"/>
    <property type="match status" value="1"/>
</dbReference>
<dbReference type="InterPro" id="IPR050109">
    <property type="entry name" value="HTH-type_TetR-like_transc_reg"/>
</dbReference>
<organism evidence="7 8">
    <name type="scientific">Nocardia pulmonis</name>
    <dbReference type="NCBI Taxonomy" id="2951408"/>
    <lineage>
        <taxon>Bacteria</taxon>
        <taxon>Bacillati</taxon>
        <taxon>Actinomycetota</taxon>
        <taxon>Actinomycetes</taxon>
        <taxon>Mycobacteriales</taxon>
        <taxon>Nocardiaceae</taxon>
        <taxon>Nocardia</taxon>
    </lineage>
</organism>
<keyword evidence="3 5" id="KW-0238">DNA-binding</keyword>
<dbReference type="EMBL" id="JAMRXG010000006">
    <property type="protein sequence ID" value="MCM6775183.1"/>
    <property type="molecule type" value="Genomic_DNA"/>
</dbReference>
<evidence type="ECO:0000259" key="6">
    <source>
        <dbReference type="PROSITE" id="PS50977"/>
    </source>
</evidence>
<comment type="caution">
    <text evidence="7">The sequence shown here is derived from an EMBL/GenBank/DDBJ whole genome shotgun (WGS) entry which is preliminary data.</text>
</comment>
<evidence type="ECO:0000313" key="7">
    <source>
        <dbReference type="EMBL" id="MCM6775183.1"/>
    </source>
</evidence>
<sequence>MGAKQADSAAQAERRRELLDRLAEVIAEDGMEGVSIRTLAARAGVSIGTVQYYFATKSELLQRVWEHVRDETADRFWGSGVADETPARQLEHLTELLVPPGSDDRLTRVWLALIARAAHDPQLAALHRAQWQRLEELIAHVLAAANPARADEAREAAAEFLALMDGFAIAVITEPDRMPPARATRIAQAWTTAWLGGRS</sequence>
<accession>A0A9X2EBP3</accession>
<dbReference type="InterPro" id="IPR001647">
    <property type="entry name" value="HTH_TetR"/>
</dbReference>
<dbReference type="InterPro" id="IPR009057">
    <property type="entry name" value="Homeodomain-like_sf"/>
</dbReference>
<evidence type="ECO:0000256" key="3">
    <source>
        <dbReference type="ARBA" id="ARBA00023125"/>
    </source>
</evidence>
<dbReference type="Pfam" id="PF00440">
    <property type="entry name" value="TetR_N"/>
    <property type="match status" value="1"/>
</dbReference>
<keyword evidence="8" id="KW-1185">Reference proteome</keyword>
<evidence type="ECO:0000313" key="8">
    <source>
        <dbReference type="Proteomes" id="UP001139157"/>
    </source>
</evidence>
<dbReference type="GO" id="GO:0003700">
    <property type="term" value="F:DNA-binding transcription factor activity"/>
    <property type="evidence" value="ECO:0007669"/>
    <property type="project" value="TreeGrafter"/>
</dbReference>
<evidence type="ECO:0000256" key="4">
    <source>
        <dbReference type="ARBA" id="ARBA00023163"/>
    </source>
</evidence>
<evidence type="ECO:0000256" key="5">
    <source>
        <dbReference type="PROSITE-ProRule" id="PRU00335"/>
    </source>
</evidence>
<dbReference type="InterPro" id="IPR036271">
    <property type="entry name" value="Tet_transcr_reg_TetR-rel_C_sf"/>
</dbReference>
<dbReference type="RefSeq" id="WP_251913153.1">
    <property type="nucleotide sequence ID" value="NZ_JAMRXG010000006.1"/>
</dbReference>
<keyword evidence="1" id="KW-0678">Repressor</keyword>
<evidence type="ECO:0000256" key="2">
    <source>
        <dbReference type="ARBA" id="ARBA00023015"/>
    </source>
</evidence>
<dbReference type="Proteomes" id="UP001139157">
    <property type="component" value="Unassembled WGS sequence"/>
</dbReference>
<gene>
    <name evidence="7" type="ORF">NDR86_17045</name>
</gene>
<reference evidence="7" key="1">
    <citation type="submission" date="2022-06" db="EMBL/GenBank/DDBJ databases">
        <title>Novel species in genus nocardia.</title>
        <authorList>
            <person name="Li F."/>
        </authorList>
    </citation>
    <scope>NUCLEOTIDE SEQUENCE</scope>
    <source>
        <strain evidence="7">CDC141</strain>
    </source>
</reference>
<dbReference type="GO" id="GO:0000976">
    <property type="term" value="F:transcription cis-regulatory region binding"/>
    <property type="evidence" value="ECO:0007669"/>
    <property type="project" value="TreeGrafter"/>
</dbReference>
<keyword evidence="2" id="KW-0805">Transcription regulation</keyword>